<dbReference type="InterPro" id="IPR043017">
    <property type="entry name" value="WIYLD_dom_sf"/>
</dbReference>
<dbReference type="AlphaFoldDB" id="A0ABD1R6E1"/>
<dbReference type="Pfam" id="PF10440">
    <property type="entry name" value="WIYLD"/>
    <property type="match status" value="1"/>
</dbReference>
<dbReference type="Proteomes" id="UP001604277">
    <property type="component" value="Unassembled WGS sequence"/>
</dbReference>
<feature type="compositionally biased region" description="Basic and acidic residues" evidence="1">
    <location>
        <begin position="99"/>
        <end position="119"/>
    </location>
</feature>
<protein>
    <submittedName>
        <fullName evidence="3">Inactive histone-lysine N-methyltransferase SUVR1</fullName>
    </submittedName>
</protein>
<feature type="compositionally biased region" description="Low complexity" evidence="1">
    <location>
        <begin position="203"/>
        <end position="218"/>
    </location>
</feature>
<comment type="caution">
    <text evidence="3">The sequence shown here is derived from an EMBL/GenBank/DDBJ whole genome shotgun (WGS) entry which is preliminary data.</text>
</comment>
<feature type="region of interest" description="Disordered" evidence="1">
    <location>
        <begin position="258"/>
        <end position="283"/>
    </location>
</feature>
<evidence type="ECO:0000256" key="1">
    <source>
        <dbReference type="SAM" id="MobiDB-lite"/>
    </source>
</evidence>
<feature type="compositionally biased region" description="Basic and acidic residues" evidence="1">
    <location>
        <begin position="190"/>
        <end position="200"/>
    </location>
</feature>
<feature type="region of interest" description="Disordered" evidence="1">
    <location>
        <begin position="99"/>
        <end position="151"/>
    </location>
</feature>
<dbReference type="PANTHER" id="PTHR34271">
    <property type="entry name" value="NUCLEOLAR HISTONE METHYLTRANSFERASE-RELATED PROTEIN"/>
    <property type="match status" value="1"/>
</dbReference>
<dbReference type="InterPro" id="IPR018848">
    <property type="entry name" value="WIYLD_domain"/>
</dbReference>
<accession>A0ABD1R6E1</accession>
<reference evidence="4" key="1">
    <citation type="submission" date="2024-07" db="EMBL/GenBank/DDBJ databases">
        <title>Two chromosome-level genome assemblies of Korean endemic species Abeliophyllum distichum and Forsythia ovata (Oleaceae).</title>
        <authorList>
            <person name="Jang H."/>
        </authorList>
    </citation>
    <scope>NUCLEOTIDE SEQUENCE [LARGE SCALE GENOMIC DNA]</scope>
</reference>
<organism evidence="3 4">
    <name type="scientific">Forsythia ovata</name>
    <dbReference type="NCBI Taxonomy" id="205694"/>
    <lineage>
        <taxon>Eukaryota</taxon>
        <taxon>Viridiplantae</taxon>
        <taxon>Streptophyta</taxon>
        <taxon>Embryophyta</taxon>
        <taxon>Tracheophyta</taxon>
        <taxon>Spermatophyta</taxon>
        <taxon>Magnoliopsida</taxon>
        <taxon>eudicotyledons</taxon>
        <taxon>Gunneridae</taxon>
        <taxon>Pentapetalae</taxon>
        <taxon>asterids</taxon>
        <taxon>lamiids</taxon>
        <taxon>Lamiales</taxon>
        <taxon>Oleaceae</taxon>
        <taxon>Forsythieae</taxon>
        <taxon>Forsythia</taxon>
    </lineage>
</organism>
<feature type="region of interest" description="Disordered" evidence="1">
    <location>
        <begin position="190"/>
        <end position="219"/>
    </location>
</feature>
<evidence type="ECO:0000313" key="4">
    <source>
        <dbReference type="Proteomes" id="UP001604277"/>
    </source>
</evidence>
<name>A0ABD1R6E1_9LAMI</name>
<gene>
    <name evidence="3" type="ORF">Fot_44785</name>
</gene>
<dbReference type="Gene3D" id="1.10.8.850">
    <property type="entry name" value="Histone-lysine N methyltransferase , C-terminal domain-like"/>
    <property type="match status" value="1"/>
</dbReference>
<sequence>MSGYNRLFNVQKGLIQRVKCGFVCFFPAASMAPRGRARKRRLTRMDAAIDAMTPFGFSEKLVRKIARELLKEYGGDEGWFFLEQDSYEVLREALLRDVEENDQEKNAQDENHMENESKDGTPAGASSVATDSLQDTEIPGHSPVDAVGSSSSVPLTCAEGVGISSVIPAGQETRKGWKDIGLDKKYTHKESDVHECDPRTGKSSIPSSPLMIPSPTTIPRRRGPCYGWLESDEEDDPNDIIYLQVQLESTPKVLRPDISVNFGIGTNSNAKRKSRWDEKPDDP</sequence>
<evidence type="ECO:0000259" key="2">
    <source>
        <dbReference type="Pfam" id="PF10440"/>
    </source>
</evidence>
<dbReference type="EMBL" id="JBFOLJ010000013">
    <property type="protein sequence ID" value="KAL2483341.1"/>
    <property type="molecule type" value="Genomic_DNA"/>
</dbReference>
<evidence type="ECO:0000313" key="3">
    <source>
        <dbReference type="EMBL" id="KAL2483341.1"/>
    </source>
</evidence>
<feature type="domain" description="WIYLD" evidence="2">
    <location>
        <begin position="39"/>
        <end position="99"/>
    </location>
</feature>
<keyword evidence="4" id="KW-1185">Reference proteome</keyword>
<proteinExistence type="predicted"/>
<dbReference type="PANTHER" id="PTHR34271:SF1">
    <property type="entry name" value="NUCLEOLAR HISTONE METHYLTRANSFERASE-RELATED PROTEIN"/>
    <property type="match status" value="1"/>
</dbReference>